<gene>
    <name evidence="6" type="ORF">UT19_C0019G0005</name>
</gene>
<evidence type="ECO:0000259" key="5">
    <source>
        <dbReference type="PROSITE" id="PS51352"/>
    </source>
</evidence>
<dbReference type="InterPro" id="IPR024706">
    <property type="entry name" value="Peroxiredoxin_AhpC-typ"/>
</dbReference>
<dbReference type="GO" id="GO:0033554">
    <property type="term" value="P:cellular response to stress"/>
    <property type="evidence" value="ECO:0007669"/>
    <property type="project" value="TreeGrafter"/>
</dbReference>
<dbReference type="CDD" id="cd03015">
    <property type="entry name" value="PRX_Typ2cys"/>
    <property type="match status" value="1"/>
</dbReference>
<dbReference type="GO" id="GO:0006979">
    <property type="term" value="P:response to oxidative stress"/>
    <property type="evidence" value="ECO:0007669"/>
    <property type="project" value="TreeGrafter"/>
</dbReference>
<dbReference type="GO" id="GO:0005829">
    <property type="term" value="C:cytosol"/>
    <property type="evidence" value="ECO:0007669"/>
    <property type="project" value="TreeGrafter"/>
</dbReference>
<dbReference type="GO" id="GO:0008379">
    <property type="term" value="F:thioredoxin peroxidase activity"/>
    <property type="evidence" value="ECO:0007669"/>
    <property type="project" value="TreeGrafter"/>
</dbReference>
<evidence type="ECO:0000256" key="1">
    <source>
        <dbReference type="ARBA" id="ARBA00009796"/>
    </source>
</evidence>
<comment type="caution">
    <text evidence="6">The sequence shown here is derived from an EMBL/GenBank/DDBJ whole genome shotgun (WGS) entry which is preliminary data.</text>
</comment>
<dbReference type="InterPro" id="IPR019479">
    <property type="entry name" value="Peroxiredoxin_C"/>
</dbReference>
<dbReference type="STRING" id="1618573.UT19_C0019G0005"/>
<dbReference type="InterPro" id="IPR050217">
    <property type="entry name" value="Peroxiredoxin"/>
</dbReference>
<comment type="function">
    <text evidence="3">Thiol-specific peroxidase that catalyzes the reduction of hydrogen peroxide and organic hydroperoxides to water and alcohols, respectively. Plays a role in cell protection against oxidative stress by detoxifying peroxides.</text>
</comment>
<reference evidence="6 7" key="1">
    <citation type="journal article" date="2015" name="Nature">
        <title>rRNA introns, odd ribosomes, and small enigmatic genomes across a large radiation of phyla.</title>
        <authorList>
            <person name="Brown C.T."/>
            <person name="Hug L.A."/>
            <person name="Thomas B.C."/>
            <person name="Sharon I."/>
            <person name="Castelle C.J."/>
            <person name="Singh A."/>
            <person name="Wilkins M.J."/>
            <person name="Williams K.H."/>
            <person name="Banfield J.F."/>
        </authorList>
    </citation>
    <scope>NUCLEOTIDE SEQUENCE [LARGE SCALE GENOMIC DNA]</scope>
</reference>
<dbReference type="GO" id="GO:0045454">
    <property type="term" value="P:cell redox homeostasis"/>
    <property type="evidence" value="ECO:0007669"/>
    <property type="project" value="TreeGrafter"/>
</dbReference>
<dbReference type="InterPro" id="IPR013766">
    <property type="entry name" value="Thioredoxin_domain"/>
</dbReference>
<evidence type="ECO:0000313" key="6">
    <source>
        <dbReference type="EMBL" id="KKQ93094.1"/>
    </source>
</evidence>
<organism evidence="6 7">
    <name type="scientific">Candidatus Woesebacteria bacterium GW2011_GWB1_39_10b</name>
    <dbReference type="NCBI Taxonomy" id="1618573"/>
    <lineage>
        <taxon>Bacteria</taxon>
        <taxon>Candidatus Woeseibacteriota</taxon>
    </lineage>
</organism>
<dbReference type="PROSITE" id="PS51352">
    <property type="entry name" value="THIOREDOXIN_2"/>
    <property type="match status" value="1"/>
</dbReference>
<dbReference type="SUPFAM" id="SSF52833">
    <property type="entry name" value="Thioredoxin-like"/>
    <property type="match status" value="1"/>
</dbReference>
<dbReference type="PIRSF" id="PIRSF000239">
    <property type="entry name" value="AHPC"/>
    <property type="match status" value="1"/>
</dbReference>
<name>A0A0G0P4R7_9BACT</name>
<dbReference type="PANTHER" id="PTHR10681:SF128">
    <property type="entry name" value="THIOREDOXIN-DEPENDENT PEROXIDE REDUCTASE, MITOCHONDRIAL"/>
    <property type="match status" value="1"/>
</dbReference>
<accession>A0A0G0P4R7</accession>
<comment type="similarity">
    <text evidence="1">Belongs to the peroxiredoxin family. AhpC/Prx1 subfamily.</text>
</comment>
<dbReference type="PATRIC" id="fig|1618573.3.peg.947"/>
<evidence type="ECO:0000256" key="3">
    <source>
        <dbReference type="ARBA" id="ARBA00037420"/>
    </source>
</evidence>
<dbReference type="Pfam" id="PF00578">
    <property type="entry name" value="AhpC-TSA"/>
    <property type="match status" value="1"/>
</dbReference>
<dbReference type="GO" id="GO:0042744">
    <property type="term" value="P:hydrogen peroxide catabolic process"/>
    <property type="evidence" value="ECO:0007669"/>
    <property type="project" value="TreeGrafter"/>
</dbReference>
<feature type="active site" description="Cysteine sulfenic acid (-SOH) intermediate; for peroxidase activity" evidence="4">
    <location>
        <position position="47"/>
    </location>
</feature>
<dbReference type="InterPro" id="IPR036249">
    <property type="entry name" value="Thioredoxin-like_sf"/>
</dbReference>
<dbReference type="Proteomes" id="UP000034932">
    <property type="component" value="Unassembled WGS sequence"/>
</dbReference>
<dbReference type="Gene3D" id="3.40.30.10">
    <property type="entry name" value="Glutaredoxin"/>
    <property type="match status" value="1"/>
</dbReference>
<evidence type="ECO:0000256" key="2">
    <source>
        <dbReference type="ARBA" id="ARBA00023002"/>
    </source>
</evidence>
<dbReference type="InterPro" id="IPR000866">
    <property type="entry name" value="AhpC/TSA"/>
</dbReference>
<dbReference type="AlphaFoldDB" id="A0A0G0P4R7"/>
<keyword evidence="6" id="KW-0575">Peroxidase</keyword>
<protein>
    <submittedName>
        <fullName evidence="6">Putative peroxiredoxin (Thioredoxin peroxidase)</fullName>
    </submittedName>
</protein>
<dbReference type="EMBL" id="LBVW01000019">
    <property type="protein sequence ID" value="KKQ93094.1"/>
    <property type="molecule type" value="Genomic_DNA"/>
</dbReference>
<evidence type="ECO:0000313" key="7">
    <source>
        <dbReference type="Proteomes" id="UP000034932"/>
    </source>
</evidence>
<feature type="domain" description="Thioredoxin" evidence="5">
    <location>
        <begin position="2"/>
        <end position="154"/>
    </location>
</feature>
<evidence type="ECO:0000256" key="4">
    <source>
        <dbReference type="PIRSR" id="PIRSR000239-1"/>
    </source>
</evidence>
<dbReference type="Pfam" id="PF10417">
    <property type="entry name" value="1-cysPrx_C"/>
    <property type="match status" value="1"/>
</dbReference>
<proteinExistence type="inferred from homology"/>
<dbReference type="PANTHER" id="PTHR10681">
    <property type="entry name" value="THIOREDOXIN PEROXIDASE"/>
    <property type="match status" value="1"/>
</dbReference>
<sequence>MLQIGDKAPDFLLKGYLKNRIKDYSLKEFKGKWVVLFFYPADFTFVCPTEITSLNTRVEDFRKINTVLLGISVDGVNAHQKWAEELGGLDFALLSDFHKRTSRDYNILVEDEGVAMRGVFVIDPEANIRYIAVSDSNIGRSTDELWRVVNALQTGKMCPANWKPGDATL</sequence>
<keyword evidence="2" id="KW-0560">Oxidoreductase</keyword>